<sequence length="473" mass="51625">MRDKHGKANEAPDKGNEQTLSLSSPSRTAKEIAVSTGAEQDVLEEGEVKEETVQSCSPMPPEQAVCRSHTVARDRDEAKPRSIKREAEEDGTSTEGREPPKRLRTLKEKLLRPNVSPHRASATPMVEAEEVAVPLAQMTMRPGGGPEKVMRSVDMKPVVEQRSPVPESQLVEPTVTTGSTYAVRCTSTGSVASGRRLLPLMPKEPPSTSGTIMSPVAVTLSNPIPSVVAVETLRSQAPNATVAGGPSADVASDIDKYANKIMEAIKVPMTELFNTISQTSSGNMLEQIRKLKCEIEKLQWLHLQEIAEMKHNLELTMAEMRQSMEQERERLVREVRRAAEVEKASAVDAAKRKQWCANCRREAIFYCCWNTSYCDYPCQQAHWPEHMKTCTQAVSMSSGESEETEGVEVSGTEGQNENGTKVGPISEKHSQDCSEGSEQAEASTNCPIMVNTMPSTMAVTQPSAASTQAIKAS</sequence>
<dbReference type="InterPro" id="IPR056987">
    <property type="entry name" value="ZMYND8_CC"/>
</dbReference>
<dbReference type="AlphaFoldDB" id="A0A8C4R9E7"/>
<evidence type="ECO:0000256" key="1">
    <source>
        <dbReference type="ARBA" id="ARBA00004123"/>
    </source>
</evidence>
<dbReference type="PANTHER" id="PTHR46453">
    <property type="entry name" value="PROTEIN KINASE C-BINDING PROTEIN 1"/>
    <property type="match status" value="1"/>
</dbReference>
<keyword evidence="3" id="KW-0158">Chromosome</keyword>
<feature type="compositionally biased region" description="Polar residues" evidence="14">
    <location>
        <begin position="433"/>
        <end position="448"/>
    </location>
</feature>
<evidence type="ECO:0000256" key="3">
    <source>
        <dbReference type="ARBA" id="ARBA00022454"/>
    </source>
</evidence>
<evidence type="ECO:0000256" key="10">
    <source>
        <dbReference type="ARBA" id="ARBA00023163"/>
    </source>
</evidence>
<evidence type="ECO:0000256" key="7">
    <source>
        <dbReference type="ARBA" id="ARBA00022853"/>
    </source>
</evidence>
<dbReference type="GO" id="GO:0008270">
    <property type="term" value="F:zinc ion binding"/>
    <property type="evidence" value="ECO:0007669"/>
    <property type="project" value="UniProtKB-KW"/>
</dbReference>
<evidence type="ECO:0000256" key="6">
    <source>
        <dbReference type="ARBA" id="ARBA00022833"/>
    </source>
</evidence>
<dbReference type="FunFam" id="6.10.140.2220:FF:000002">
    <property type="entry name" value="Protein kinase C-binding protein 1 isoform C"/>
    <property type="match status" value="1"/>
</dbReference>
<dbReference type="Proteomes" id="UP000694388">
    <property type="component" value="Unplaced"/>
</dbReference>
<keyword evidence="13" id="KW-0175">Coiled coil</keyword>
<organism evidence="16 17">
    <name type="scientific">Eptatretus burgeri</name>
    <name type="common">Inshore hagfish</name>
    <dbReference type="NCBI Taxonomy" id="7764"/>
    <lineage>
        <taxon>Eukaryota</taxon>
        <taxon>Metazoa</taxon>
        <taxon>Chordata</taxon>
        <taxon>Craniata</taxon>
        <taxon>Vertebrata</taxon>
        <taxon>Cyclostomata</taxon>
        <taxon>Myxini</taxon>
        <taxon>Myxiniformes</taxon>
        <taxon>Myxinidae</taxon>
        <taxon>Eptatretinae</taxon>
        <taxon>Eptatretus</taxon>
    </lineage>
</organism>
<dbReference type="PROSITE" id="PS50865">
    <property type="entry name" value="ZF_MYND_2"/>
    <property type="match status" value="1"/>
</dbReference>
<evidence type="ECO:0000256" key="11">
    <source>
        <dbReference type="ARBA" id="ARBA00023242"/>
    </source>
</evidence>
<dbReference type="GO" id="GO:0003714">
    <property type="term" value="F:transcription corepressor activity"/>
    <property type="evidence" value="ECO:0007669"/>
    <property type="project" value="TreeGrafter"/>
</dbReference>
<dbReference type="PANTHER" id="PTHR46453:SF4">
    <property type="entry name" value="PHD FINGER PROTEIN 24"/>
    <property type="match status" value="1"/>
</dbReference>
<keyword evidence="7" id="KW-0156">Chromatin regulator</keyword>
<keyword evidence="11" id="KW-0539">Nucleus</keyword>
<dbReference type="GO" id="GO:0005634">
    <property type="term" value="C:nucleus"/>
    <property type="evidence" value="ECO:0007669"/>
    <property type="project" value="UniProtKB-SubCell"/>
</dbReference>
<evidence type="ECO:0000256" key="2">
    <source>
        <dbReference type="ARBA" id="ARBA00004286"/>
    </source>
</evidence>
<feature type="compositionally biased region" description="Basic and acidic residues" evidence="14">
    <location>
        <begin position="71"/>
        <end position="87"/>
    </location>
</feature>
<name>A0A8C4R9E7_EPTBU</name>
<reference evidence="16" key="2">
    <citation type="submission" date="2025-09" db="UniProtKB">
        <authorList>
            <consortium name="Ensembl"/>
        </authorList>
    </citation>
    <scope>IDENTIFICATION</scope>
</reference>
<reference evidence="16" key="1">
    <citation type="submission" date="2025-08" db="UniProtKB">
        <authorList>
            <consortium name="Ensembl"/>
        </authorList>
    </citation>
    <scope>IDENTIFICATION</scope>
</reference>
<keyword evidence="4" id="KW-0479">Metal-binding</keyword>
<keyword evidence="6" id="KW-0862">Zinc</keyword>
<keyword evidence="8" id="KW-0805">Transcription regulation</keyword>
<evidence type="ECO:0000256" key="12">
    <source>
        <dbReference type="PROSITE-ProRule" id="PRU00134"/>
    </source>
</evidence>
<evidence type="ECO:0000256" key="8">
    <source>
        <dbReference type="ARBA" id="ARBA00023015"/>
    </source>
</evidence>
<protein>
    <recommendedName>
        <fullName evidence="15">MYND-type domain-containing protein</fullName>
    </recommendedName>
</protein>
<feature type="coiled-coil region" evidence="13">
    <location>
        <begin position="303"/>
        <end position="344"/>
    </location>
</feature>
<dbReference type="PROSITE" id="PS01360">
    <property type="entry name" value="ZF_MYND_1"/>
    <property type="match status" value="1"/>
</dbReference>
<dbReference type="GeneTree" id="ENSGT00940000154897"/>
<dbReference type="Pfam" id="PF24324">
    <property type="entry name" value="MYND_ZMYND11_ZMYD8"/>
    <property type="match status" value="1"/>
</dbReference>
<dbReference type="InterPro" id="IPR057053">
    <property type="entry name" value="MYND_ZMYND11_ZMYD8"/>
</dbReference>
<proteinExistence type="predicted"/>
<keyword evidence="5 12" id="KW-0863">Zinc-finger</keyword>
<comment type="subcellular location">
    <subcellularLocation>
        <location evidence="2">Chromosome</location>
    </subcellularLocation>
    <subcellularLocation>
        <location evidence="1">Nucleus</location>
    </subcellularLocation>
</comment>
<accession>A0A8C4R9E7</accession>
<evidence type="ECO:0000256" key="5">
    <source>
        <dbReference type="ARBA" id="ARBA00022771"/>
    </source>
</evidence>
<feature type="compositionally biased region" description="Polar residues" evidence="14">
    <location>
        <begin position="17"/>
        <end position="27"/>
    </location>
</feature>
<dbReference type="Gene3D" id="6.10.140.2220">
    <property type="match status" value="1"/>
</dbReference>
<dbReference type="SUPFAM" id="SSF144232">
    <property type="entry name" value="HIT/MYND zinc finger-like"/>
    <property type="match status" value="1"/>
</dbReference>
<dbReference type="GO" id="GO:0005737">
    <property type="term" value="C:cytoplasm"/>
    <property type="evidence" value="ECO:0007669"/>
    <property type="project" value="TreeGrafter"/>
</dbReference>
<evidence type="ECO:0000259" key="15">
    <source>
        <dbReference type="PROSITE" id="PS50865"/>
    </source>
</evidence>
<keyword evidence="9" id="KW-0103">Bromodomain</keyword>
<dbReference type="Pfam" id="PF23460">
    <property type="entry name" value="ZMYND8_CC"/>
    <property type="match status" value="1"/>
</dbReference>
<dbReference type="GO" id="GO:0140006">
    <property type="term" value="F:histone H3 reader activity"/>
    <property type="evidence" value="ECO:0007669"/>
    <property type="project" value="UniProtKB-ARBA"/>
</dbReference>
<dbReference type="GO" id="GO:0005694">
    <property type="term" value="C:chromosome"/>
    <property type="evidence" value="ECO:0007669"/>
    <property type="project" value="UniProtKB-SubCell"/>
</dbReference>
<evidence type="ECO:0000256" key="13">
    <source>
        <dbReference type="SAM" id="Coils"/>
    </source>
</evidence>
<evidence type="ECO:0000256" key="14">
    <source>
        <dbReference type="SAM" id="MobiDB-lite"/>
    </source>
</evidence>
<evidence type="ECO:0000313" key="16">
    <source>
        <dbReference type="Ensembl" id="ENSEBUP00000026048.1"/>
    </source>
</evidence>
<dbReference type="Ensembl" id="ENSEBUT00000026624.1">
    <property type="protein sequence ID" value="ENSEBUP00000026048.1"/>
    <property type="gene ID" value="ENSEBUG00000016055.1"/>
</dbReference>
<dbReference type="InterPro" id="IPR002893">
    <property type="entry name" value="Znf_MYND"/>
</dbReference>
<feature type="region of interest" description="Disordered" evidence="14">
    <location>
        <begin position="397"/>
        <end position="448"/>
    </location>
</feature>
<keyword evidence="17" id="KW-1185">Reference proteome</keyword>
<evidence type="ECO:0000256" key="4">
    <source>
        <dbReference type="ARBA" id="ARBA00022723"/>
    </source>
</evidence>
<evidence type="ECO:0000256" key="9">
    <source>
        <dbReference type="ARBA" id="ARBA00023117"/>
    </source>
</evidence>
<keyword evidence="10" id="KW-0804">Transcription</keyword>
<evidence type="ECO:0000313" key="17">
    <source>
        <dbReference type="Proteomes" id="UP000694388"/>
    </source>
</evidence>
<feature type="region of interest" description="Disordered" evidence="14">
    <location>
        <begin position="1"/>
        <end position="103"/>
    </location>
</feature>
<feature type="domain" description="MYND-type" evidence="15">
    <location>
        <begin position="356"/>
        <end position="390"/>
    </location>
</feature>
<feature type="compositionally biased region" description="Basic and acidic residues" evidence="14">
    <location>
        <begin position="1"/>
        <end position="16"/>
    </location>
</feature>